<accession>A0AAW2XL52</accession>
<evidence type="ECO:0008006" key="2">
    <source>
        <dbReference type="Google" id="ProtNLM"/>
    </source>
</evidence>
<reference evidence="1" key="2">
    <citation type="journal article" date="2024" name="Plant">
        <title>Genomic evolution and insights into agronomic trait innovations of Sesamum species.</title>
        <authorList>
            <person name="Miao H."/>
            <person name="Wang L."/>
            <person name="Qu L."/>
            <person name="Liu H."/>
            <person name="Sun Y."/>
            <person name="Le M."/>
            <person name="Wang Q."/>
            <person name="Wei S."/>
            <person name="Zheng Y."/>
            <person name="Lin W."/>
            <person name="Duan Y."/>
            <person name="Cao H."/>
            <person name="Xiong S."/>
            <person name="Wang X."/>
            <person name="Wei L."/>
            <person name="Li C."/>
            <person name="Ma Q."/>
            <person name="Ju M."/>
            <person name="Zhao R."/>
            <person name="Li G."/>
            <person name="Mu C."/>
            <person name="Tian Q."/>
            <person name="Mei H."/>
            <person name="Zhang T."/>
            <person name="Gao T."/>
            <person name="Zhang H."/>
        </authorList>
    </citation>
    <scope>NUCLEOTIDE SEQUENCE</scope>
    <source>
        <strain evidence="1">KEN1</strain>
    </source>
</reference>
<proteinExistence type="predicted"/>
<dbReference type="PANTHER" id="PTHR37610:SF40">
    <property type="entry name" value="OS01G0909600 PROTEIN"/>
    <property type="match status" value="1"/>
</dbReference>
<evidence type="ECO:0000313" key="1">
    <source>
        <dbReference type="EMBL" id="KAL0453617.1"/>
    </source>
</evidence>
<comment type="caution">
    <text evidence="1">The sequence shown here is derived from an EMBL/GenBank/DDBJ whole genome shotgun (WGS) entry which is preliminary data.</text>
</comment>
<gene>
    <name evidence="1" type="ORF">Slati_1339800</name>
</gene>
<dbReference type="PANTHER" id="PTHR37610">
    <property type="entry name" value="CCHC-TYPE DOMAIN-CONTAINING PROTEIN"/>
    <property type="match status" value="1"/>
</dbReference>
<organism evidence="1">
    <name type="scientific">Sesamum latifolium</name>
    <dbReference type="NCBI Taxonomy" id="2727402"/>
    <lineage>
        <taxon>Eukaryota</taxon>
        <taxon>Viridiplantae</taxon>
        <taxon>Streptophyta</taxon>
        <taxon>Embryophyta</taxon>
        <taxon>Tracheophyta</taxon>
        <taxon>Spermatophyta</taxon>
        <taxon>Magnoliopsida</taxon>
        <taxon>eudicotyledons</taxon>
        <taxon>Gunneridae</taxon>
        <taxon>Pentapetalae</taxon>
        <taxon>asterids</taxon>
        <taxon>lamiids</taxon>
        <taxon>Lamiales</taxon>
        <taxon>Pedaliaceae</taxon>
        <taxon>Sesamum</taxon>
    </lineage>
</organism>
<dbReference type="EMBL" id="JACGWN010000004">
    <property type="protein sequence ID" value="KAL0453617.1"/>
    <property type="molecule type" value="Genomic_DNA"/>
</dbReference>
<reference evidence="1" key="1">
    <citation type="submission" date="2020-06" db="EMBL/GenBank/DDBJ databases">
        <authorList>
            <person name="Li T."/>
            <person name="Hu X."/>
            <person name="Zhang T."/>
            <person name="Song X."/>
            <person name="Zhang H."/>
            <person name="Dai N."/>
            <person name="Sheng W."/>
            <person name="Hou X."/>
            <person name="Wei L."/>
        </authorList>
    </citation>
    <scope>NUCLEOTIDE SEQUENCE</scope>
    <source>
        <strain evidence="1">KEN1</strain>
        <tissue evidence="1">Leaf</tissue>
    </source>
</reference>
<name>A0AAW2XL52_9LAMI</name>
<protein>
    <recommendedName>
        <fullName evidence="2">Retrotransposon Copia-like N-terminal domain-containing protein</fullName>
    </recommendedName>
</protein>
<sequence length="134" mass="14948">MATNEAAAAARFSLSSISDLLKIYCENEMSSIDGTYLKPTENAEECKQWIRTDSMVFSWIMNSISKDISKAFSYAKSARSLWLQLEASFGQANGPMIYNLQLEIASISQGNMDGISYFTKIAMLWDTGMCRSHA</sequence>
<dbReference type="AlphaFoldDB" id="A0AAW2XL52"/>